<dbReference type="InterPro" id="IPR013830">
    <property type="entry name" value="SGNH_hydro"/>
</dbReference>
<dbReference type="Proteomes" id="UP000325218">
    <property type="component" value="Unassembled WGS sequence"/>
</dbReference>
<feature type="domain" description="SGNH hydrolase-type esterase" evidence="1">
    <location>
        <begin position="18"/>
        <end position="206"/>
    </location>
</feature>
<comment type="caution">
    <text evidence="2">The sequence shown here is derived from an EMBL/GenBank/DDBJ whole genome shotgun (WGS) entry which is preliminary data.</text>
</comment>
<accession>A0A5D0CUK9</accession>
<dbReference type="CDD" id="cd01834">
    <property type="entry name" value="SGNH_hydrolase_like_2"/>
    <property type="match status" value="1"/>
</dbReference>
<dbReference type="Gene3D" id="3.40.50.1110">
    <property type="entry name" value="SGNH hydrolase"/>
    <property type="match status" value="1"/>
</dbReference>
<keyword evidence="3" id="KW-1185">Reference proteome</keyword>
<evidence type="ECO:0000259" key="1">
    <source>
        <dbReference type="Pfam" id="PF13472"/>
    </source>
</evidence>
<gene>
    <name evidence="2" type="ORF">FRY98_09235</name>
</gene>
<name>A0A5D0CUK9_9BACL</name>
<proteinExistence type="predicted"/>
<organism evidence="2 3">
    <name type="scientific">Paenibacillus faecis</name>
    <dbReference type="NCBI Taxonomy" id="862114"/>
    <lineage>
        <taxon>Bacteria</taxon>
        <taxon>Bacillati</taxon>
        <taxon>Bacillota</taxon>
        <taxon>Bacilli</taxon>
        <taxon>Bacillales</taxon>
        <taxon>Paenibacillaceae</taxon>
        <taxon>Paenibacillus</taxon>
    </lineage>
</organism>
<evidence type="ECO:0000313" key="2">
    <source>
        <dbReference type="EMBL" id="TYA13686.1"/>
    </source>
</evidence>
<sequence length="223" mass="25214">MGKEGFVLKKNCVILFQGDSITDGNRDRGSDPNHVLGHSYAYMIAGELGHIHAERQPTFLNRGISGNRVSDLYARWNEDAISLKPDVISILIGVNDAWRIVSEEPSGATDRFERAYVHLLTETREVMPEAKLVLCEPFILKTGATAARWEQWTELIAGYRKTLRELAERFDAVYVPLQDAFDAAEQRREAAYWLWDGVHPTAAGHHLIAQRWLEIVNKSGILD</sequence>
<dbReference type="EMBL" id="VSDO01000002">
    <property type="protein sequence ID" value="TYA13686.1"/>
    <property type="molecule type" value="Genomic_DNA"/>
</dbReference>
<dbReference type="SUPFAM" id="SSF52266">
    <property type="entry name" value="SGNH hydrolase"/>
    <property type="match status" value="1"/>
</dbReference>
<dbReference type="AlphaFoldDB" id="A0A5D0CUK9"/>
<dbReference type="InterPro" id="IPR051532">
    <property type="entry name" value="Ester_Hydrolysis_Enzymes"/>
</dbReference>
<dbReference type="PANTHER" id="PTHR30383:SF5">
    <property type="entry name" value="SGNH HYDROLASE-TYPE ESTERASE DOMAIN-CONTAINING PROTEIN"/>
    <property type="match status" value="1"/>
</dbReference>
<dbReference type="OrthoDB" id="9794725at2"/>
<dbReference type="Pfam" id="PF13472">
    <property type="entry name" value="Lipase_GDSL_2"/>
    <property type="match status" value="1"/>
</dbReference>
<evidence type="ECO:0000313" key="3">
    <source>
        <dbReference type="Proteomes" id="UP000325218"/>
    </source>
</evidence>
<keyword evidence="2" id="KW-0378">Hydrolase</keyword>
<dbReference type="PANTHER" id="PTHR30383">
    <property type="entry name" value="THIOESTERASE 1/PROTEASE 1/LYSOPHOSPHOLIPASE L1"/>
    <property type="match status" value="1"/>
</dbReference>
<protein>
    <submittedName>
        <fullName evidence="2">SGNH/GDSL hydrolase family protein</fullName>
    </submittedName>
</protein>
<dbReference type="GO" id="GO:0004622">
    <property type="term" value="F:phosphatidylcholine lysophospholipase activity"/>
    <property type="evidence" value="ECO:0007669"/>
    <property type="project" value="TreeGrafter"/>
</dbReference>
<dbReference type="InterPro" id="IPR036514">
    <property type="entry name" value="SGNH_hydro_sf"/>
</dbReference>
<reference evidence="2 3" key="1">
    <citation type="submission" date="2019-08" db="EMBL/GenBank/DDBJ databases">
        <title>Genome sequencing of Paenibacillus faecis DSM 23593(T).</title>
        <authorList>
            <person name="Kook J.-K."/>
            <person name="Park S.-N."/>
            <person name="Lim Y.K."/>
        </authorList>
    </citation>
    <scope>NUCLEOTIDE SEQUENCE [LARGE SCALE GENOMIC DNA]</scope>
    <source>
        <strain evidence="2 3">DSM 23593</strain>
    </source>
</reference>